<dbReference type="EMBL" id="ML179898">
    <property type="protein sequence ID" value="THU80508.1"/>
    <property type="molecule type" value="Genomic_DNA"/>
</dbReference>
<evidence type="ECO:0000256" key="2">
    <source>
        <dbReference type="ARBA" id="ARBA00010992"/>
    </source>
</evidence>
<gene>
    <name evidence="10" type="ORF">K435DRAFT_626343</name>
</gene>
<dbReference type="GO" id="GO:0005886">
    <property type="term" value="C:plasma membrane"/>
    <property type="evidence" value="ECO:0007669"/>
    <property type="project" value="UniProtKB-SubCell"/>
</dbReference>
<keyword evidence="4" id="KW-1003">Cell membrane</keyword>
<keyword evidence="3" id="KW-0813">Transport</keyword>
<organism evidence="10 11">
    <name type="scientific">Dendrothele bispora (strain CBS 962.96)</name>
    <dbReference type="NCBI Taxonomy" id="1314807"/>
    <lineage>
        <taxon>Eukaryota</taxon>
        <taxon>Fungi</taxon>
        <taxon>Dikarya</taxon>
        <taxon>Basidiomycota</taxon>
        <taxon>Agaricomycotina</taxon>
        <taxon>Agaricomycetes</taxon>
        <taxon>Agaricomycetidae</taxon>
        <taxon>Agaricales</taxon>
        <taxon>Agaricales incertae sedis</taxon>
        <taxon>Dendrothele</taxon>
    </lineage>
</organism>
<dbReference type="Gene3D" id="1.20.1250.20">
    <property type="entry name" value="MFS general substrate transporter like domains"/>
    <property type="match status" value="1"/>
</dbReference>
<evidence type="ECO:0000256" key="1">
    <source>
        <dbReference type="ARBA" id="ARBA00004651"/>
    </source>
</evidence>
<name>A0A4S8KY46_DENBC</name>
<comment type="catalytic activity">
    <reaction evidence="8">
        <text>myo-inositol(out) + H(+)(out) = myo-inositol(in) + H(+)(in)</text>
        <dbReference type="Rhea" id="RHEA:60364"/>
        <dbReference type="ChEBI" id="CHEBI:15378"/>
        <dbReference type="ChEBI" id="CHEBI:17268"/>
    </reaction>
</comment>
<dbReference type="AlphaFoldDB" id="A0A4S8KY46"/>
<feature type="non-terminal residue" evidence="10">
    <location>
        <position position="176"/>
    </location>
</feature>
<feature type="transmembrane region" description="Helical" evidence="9">
    <location>
        <begin position="63"/>
        <end position="84"/>
    </location>
</feature>
<feature type="non-terminal residue" evidence="10">
    <location>
        <position position="1"/>
    </location>
</feature>
<dbReference type="OrthoDB" id="6339427at2759"/>
<proteinExistence type="inferred from homology"/>
<sequence>SCGMQAYQQLSGFNTLMYYSATIFKQIGFDQPTAVGLIVPGTNFIFTFVALKWIDQVSHRQIMVWSAPGMIFGLVLAAIAFHYLTQQTNGVLVNNTSYPQSWSAIILSMIIYVTFYATSLGNISWQQGEFFSLEYQGLSTSLSTMTNWAANFLIGSTYLSLMAKITPTGAFGSYAS</sequence>
<keyword evidence="7 9" id="KW-0472">Membrane</keyword>
<dbReference type="InterPro" id="IPR003663">
    <property type="entry name" value="Sugar/inositol_transpt"/>
</dbReference>
<reference evidence="10 11" key="1">
    <citation type="journal article" date="2019" name="Nat. Ecol. Evol.">
        <title>Megaphylogeny resolves global patterns of mushroom evolution.</title>
        <authorList>
            <person name="Varga T."/>
            <person name="Krizsan K."/>
            <person name="Foldi C."/>
            <person name="Dima B."/>
            <person name="Sanchez-Garcia M."/>
            <person name="Sanchez-Ramirez S."/>
            <person name="Szollosi G.J."/>
            <person name="Szarkandi J.G."/>
            <person name="Papp V."/>
            <person name="Albert L."/>
            <person name="Andreopoulos W."/>
            <person name="Angelini C."/>
            <person name="Antonin V."/>
            <person name="Barry K.W."/>
            <person name="Bougher N.L."/>
            <person name="Buchanan P."/>
            <person name="Buyck B."/>
            <person name="Bense V."/>
            <person name="Catcheside P."/>
            <person name="Chovatia M."/>
            <person name="Cooper J."/>
            <person name="Damon W."/>
            <person name="Desjardin D."/>
            <person name="Finy P."/>
            <person name="Geml J."/>
            <person name="Haridas S."/>
            <person name="Hughes K."/>
            <person name="Justo A."/>
            <person name="Karasinski D."/>
            <person name="Kautmanova I."/>
            <person name="Kiss B."/>
            <person name="Kocsube S."/>
            <person name="Kotiranta H."/>
            <person name="LaButti K.M."/>
            <person name="Lechner B.E."/>
            <person name="Liimatainen K."/>
            <person name="Lipzen A."/>
            <person name="Lukacs Z."/>
            <person name="Mihaltcheva S."/>
            <person name="Morgado L.N."/>
            <person name="Niskanen T."/>
            <person name="Noordeloos M.E."/>
            <person name="Ohm R.A."/>
            <person name="Ortiz-Santana B."/>
            <person name="Ovrebo C."/>
            <person name="Racz N."/>
            <person name="Riley R."/>
            <person name="Savchenko A."/>
            <person name="Shiryaev A."/>
            <person name="Soop K."/>
            <person name="Spirin V."/>
            <person name="Szebenyi C."/>
            <person name="Tomsovsky M."/>
            <person name="Tulloss R.E."/>
            <person name="Uehling J."/>
            <person name="Grigoriev I.V."/>
            <person name="Vagvolgyi C."/>
            <person name="Papp T."/>
            <person name="Martin F.M."/>
            <person name="Miettinen O."/>
            <person name="Hibbett D.S."/>
            <person name="Nagy L.G."/>
        </authorList>
    </citation>
    <scope>NUCLEOTIDE SEQUENCE [LARGE SCALE GENOMIC DNA]</scope>
    <source>
        <strain evidence="10 11">CBS 962.96</strain>
    </source>
</reference>
<feature type="transmembrane region" description="Helical" evidence="9">
    <location>
        <begin position="34"/>
        <end position="51"/>
    </location>
</feature>
<keyword evidence="6 9" id="KW-1133">Transmembrane helix</keyword>
<dbReference type="Proteomes" id="UP000297245">
    <property type="component" value="Unassembled WGS sequence"/>
</dbReference>
<evidence type="ECO:0000256" key="3">
    <source>
        <dbReference type="ARBA" id="ARBA00022448"/>
    </source>
</evidence>
<dbReference type="SUPFAM" id="SSF103473">
    <property type="entry name" value="MFS general substrate transporter"/>
    <property type="match status" value="1"/>
</dbReference>
<comment type="similarity">
    <text evidence="2">Belongs to the major facilitator superfamily. Sugar transporter (TC 2.A.1.1) family.</text>
</comment>
<dbReference type="InterPro" id="IPR050814">
    <property type="entry name" value="Myo-inositol_Transporter"/>
</dbReference>
<protein>
    <submittedName>
        <fullName evidence="10">General substrate transporter</fullName>
    </submittedName>
</protein>
<dbReference type="PRINTS" id="PR00171">
    <property type="entry name" value="SUGRTRNSPORT"/>
</dbReference>
<dbReference type="Pfam" id="PF00083">
    <property type="entry name" value="Sugar_tr"/>
    <property type="match status" value="1"/>
</dbReference>
<evidence type="ECO:0000313" key="11">
    <source>
        <dbReference type="Proteomes" id="UP000297245"/>
    </source>
</evidence>
<evidence type="ECO:0000256" key="6">
    <source>
        <dbReference type="ARBA" id="ARBA00022989"/>
    </source>
</evidence>
<dbReference type="PANTHER" id="PTHR48020:SF12">
    <property type="entry name" value="PROTON MYO-INOSITOL COTRANSPORTER"/>
    <property type="match status" value="1"/>
</dbReference>
<evidence type="ECO:0000256" key="4">
    <source>
        <dbReference type="ARBA" id="ARBA00022475"/>
    </source>
</evidence>
<dbReference type="PANTHER" id="PTHR48020">
    <property type="entry name" value="PROTON MYO-INOSITOL COTRANSPORTER"/>
    <property type="match status" value="1"/>
</dbReference>
<keyword evidence="11" id="KW-1185">Reference proteome</keyword>
<comment type="subcellular location">
    <subcellularLocation>
        <location evidence="1">Cell membrane</location>
        <topology evidence="1">Multi-pass membrane protein</topology>
    </subcellularLocation>
</comment>
<accession>A0A4S8KY46</accession>
<dbReference type="InterPro" id="IPR005828">
    <property type="entry name" value="MFS_sugar_transport-like"/>
</dbReference>
<dbReference type="GO" id="GO:0015791">
    <property type="term" value="P:polyol transmembrane transport"/>
    <property type="evidence" value="ECO:0007669"/>
    <property type="project" value="UniProtKB-ARBA"/>
</dbReference>
<evidence type="ECO:0000256" key="7">
    <source>
        <dbReference type="ARBA" id="ARBA00023136"/>
    </source>
</evidence>
<feature type="transmembrane region" description="Helical" evidence="9">
    <location>
        <begin position="104"/>
        <end position="125"/>
    </location>
</feature>
<evidence type="ECO:0000313" key="10">
    <source>
        <dbReference type="EMBL" id="THU80508.1"/>
    </source>
</evidence>
<evidence type="ECO:0000256" key="5">
    <source>
        <dbReference type="ARBA" id="ARBA00022692"/>
    </source>
</evidence>
<keyword evidence="5 9" id="KW-0812">Transmembrane</keyword>
<evidence type="ECO:0000256" key="8">
    <source>
        <dbReference type="ARBA" id="ARBA00049119"/>
    </source>
</evidence>
<dbReference type="InterPro" id="IPR036259">
    <property type="entry name" value="MFS_trans_sf"/>
</dbReference>
<dbReference type="GO" id="GO:0015798">
    <property type="term" value="P:myo-inositol transport"/>
    <property type="evidence" value="ECO:0007669"/>
    <property type="project" value="UniProtKB-ARBA"/>
</dbReference>
<evidence type="ECO:0000256" key="9">
    <source>
        <dbReference type="SAM" id="Phobius"/>
    </source>
</evidence>
<dbReference type="GO" id="GO:0022857">
    <property type="term" value="F:transmembrane transporter activity"/>
    <property type="evidence" value="ECO:0007669"/>
    <property type="project" value="InterPro"/>
</dbReference>